<dbReference type="Pfam" id="PF13895">
    <property type="entry name" value="Ig_2"/>
    <property type="match status" value="1"/>
</dbReference>
<evidence type="ECO:0000256" key="2">
    <source>
        <dbReference type="ARBA" id="ARBA00023157"/>
    </source>
</evidence>
<dbReference type="Proteomes" id="UP000551758">
    <property type="component" value="Unassembled WGS sequence"/>
</dbReference>
<evidence type="ECO:0000256" key="6">
    <source>
        <dbReference type="SAM" id="SignalP"/>
    </source>
</evidence>
<evidence type="ECO:0000256" key="4">
    <source>
        <dbReference type="SAM" id="MobiDB-lite"/>
    </source>
</evidence>
<dbReference type="PANTHER" id="PTHR11738">
    <property type="entry name" value="MHC CLASS I NK CELL RECEPTOR"/>
    <property type="match status" value="1"/>
</dbReference>
<dbReference type="AlphaFoldDB" id="A0A7J7EMH8"/>
<dbReference type="InterPro" id="IPR013783">
    <property type="entry name" value="Ig-like_fold"/>
</dbReference>
<dbReference type="InterPro" id="IPR036179">
    <property type="entry name" value="Ig-like_dom_sf"/>
</dbReference>
<keyword evidence="5" id="KW-1133">Transmembrane helix</keyword>
<accession>A0A7J7EMH8</accession>
<keyword evidence="2" id="KW-1015">Disulfide bond</keyword>
<comment type="caution">
    <text evidence="8">The sequence shown here is derived from an EMBL/GenBank/DDBJ whole genome shotgun (WGS) entry which is preliminary data.</text>
</comment>
<evidence type="ECO:0000313" key="8">
    <source>
        <dbReference type="EMBL" id="KAF5916959.1"/>
    </source>
</evidence>
<dbReference type="GO" id="GO:0002764">
    <property type="term" value="P:immune response-regulating signaling pathway"/>
    <property type="evidence" value="ECO:0007669"/>
    <property type="project" value="TreeGrafter"/>
</dbReference>
<keyword evidence="1 6" id="KW-0732">Signal</keyword>
<keyword evidence="5" id="KW-0472">Membrane</keyword>
<name>A0A7J7EMH8_DICBM</name>
<dbReference type="GO" id="GO:0005886">
    <property type="term" value="C:plasma membrane"/>
    <property type="evidence" value="ECO:0007669"/>
    <property type="project" value="TreeGrafter"/>
</dbReference>
<dbReference type="Gene3D" id="2.60.40.10">
    <property type="entry name" value="Immunoglobulins"/>
    <property type="match status" value="2"/>
</dbReference>
<evidence type="ECO:0000256" key="5">
    <source>
        <dbReference type="SAM" id="Phobius"/>
    </source>
</evidence>
<dbReference type="FunFam" id="2.60.40.10:FF:000049">
    <property type="entry name" value="Leukocyte immunoglobulin-like receptor subfamily B member 1"/>
    <property type="match status" value="2"/>
</dbReference>
<evidence type="ECO:0000256" key="1">
    <source>
        <dbReference type="ARBA" id="ARBA00022729"/>
    </source>
</evidence>
<evidence type="ECO:0000313" key="9">
    <source>
        <dbReference type="Proteomes" id="UP000551758"/>
    </source>
</evidence>
<feature type="compositionally biased region" description="Low complexity" evidence="4">
    <location>
        <begin position="304"/>
        <end position="313"/>
    </location>
</feature>
<dbReference type="InterPro" id="IPR013151">
    <property type="entry name" value="Immunoglobulin_dom"/>
</dbReference>
<feature type="compositionally biased region" description="Polar residues" evidence="4">
    <location>
        <begin position="280"/>
        <end position="296"/>
    </location>
</feature>
<evidence type="ECO:0000256" key="3">
    <source>
        <dbReference type="ARBA" id="ARBA00023319"/>
    </source>
</evidence>
<feature type="domain" description="Immunoglobulin-like beta-sandwich" evidence="7">
    <location>
        <begin position="130"/>
        <end position="198"/>
    </location>
</feature>
<evidence type="ECO:0000259" key="7">
    <source>
        <dbReference type="Pfam" id="PF00047"/>
    </source>
</evidence>
<gene>
    <name evidence="8" type="ORF">HPG69_013881</name>
</gene>
<feature type="chain" id="PRO_5029847895" description="Immunoglobulin-like beta-sandwich domain-containing protein" evidence="6">
    <location>
        <begin position="24"/>
        <end position="326"/>
    </location>
</feature>
<sequence>MTLTLMTLLCLGLSLGPRMPVKAGTLPKPIIWADPGSVIAWWRPVTIWCQGTLEAQEYCLDKEGSASPWDRQNPLDPRYKAKFSIQHMTEQFAGRYRCYYLSPTGWSEHSDPLELVVTGFYIKPTLSALPSPVVPSGGHVTLQCGSWQRFGRFILTKEGEHKPIWTLDSQQHPYGQFQAVFPVGPVTPSDRRTFRCYGYYMSKPQMWSDPSDPLELMVSGLKWYLKVLVGVSVAFVLLLSLVLLLFLMRHWRQGKSRRSEESLDMKDRQAENDGQRDRQATVSEDPQDVTYAQLNHLTLRRETTSSSSQSEEPPAQPSVYASLAIH</sequence>
<protein>
    <recommendedName>
        <fullName evidence="7">Immunoglobulin-like beta-sandwich domain-containing protein</fullName>
    </recommendedName>
</protein>
<dbReference type="Pfam" id="PF00047">
    <property type="entry name" value="ig"/>
    <property type="match status" value="1"/>
</dbReference>
<feature type="compositionally biased region" description="Basic and acidic residues" evidence="4">
    <location>
        <begin position="257"/>
        <end position="279"/>
    </location>
</feature>
<keyword evidence="9" id="KW-1185">Reference proteome</keyword>
<feature type="transmembrane region" description="Helical" evidence="5">
    <location>
        <begin position="223"/>
        <end position="248"/>
    </location>
</feature>
<feature type="region of interest" description="Disordered" evidence="4">
    <location>
        <begin position="257"/>
        <end position="326"/>
    </location>
</feature>
<dbReference type="EMBL" id="JACDTQ010002604">
    <property type="protein sequence ID" value="KAF5916959.1"/>
    <property type="molecule type" value="Genomic_DNA"/>
</dbReference>
<dbReference type="PANTHER" id="PTHR11738:SF181">
    <property type="entry name" value="LEUKOCYTE IMMUNOGLOBULIN-LIKE RECEPTOR SUBFAMILY B MEMBER 4A-RELATED"/>
    <property type="match status" value="1"/>
</dbReference>
<keyword evidence="5" id="KW-0812">Transmembrane</keyword>
<reference evidence="8 9" key="1">
    <citation type="journal article" date="2020" name="Mol. Biol. Evol.">
        <title>Interspecific Gene Flow and the Evolution of Specialization in Black and White Rhinoceros.</title>
        <authorList>
            <person name="Moodley Y."/>
            <person name="Westbury M.V."/>
            <person name="Russo I.M."/>
            <person name="Gopalakrishnan S."/>
            <person name="Rakotoarivelo A."/>
            <person name="Olsen R.A."/>
            <person name="Prost S."/>
            <person name="Tunstall T."/>
            <person name="Ryder O.A."/>
            <person name="Dalen L."/>
            <person name="Bruford M.W."/>
        </authorList>
    </citation>
    <scope>NUCLEOTIDE SEQUENCE [LARGE SCALE GENOMIC DNA]</scope>
    <source>
        <strain evidence="8">SBR-YM</strain>
        <tissue evidence="8">Skin</tissue>
    </source>
</reference>
<keyword evidence="3" id="KW-0393">Immunoglobulin domain</keyword>
<dbReference type="InterPro" id="IPR050412">
    <property type="entry name" value="Ig-like_Receptors_ImmuneReg"/>
</dbReference>
<proteinExistence type="predicted"/>
<dbReference type="CDD" id="cd05751">
    <property type="entry name" value="IgC2_D1_LILR_KIR_like"/>
    <property type="match status" value="1"/>
</dbReference>
<organism evidence="8 9">
    <name type="scientific">Diceros bicornis minor</name>
    <name type="common">South-central black rhinoceros</name>
    <dbReference type="NCBI Taxonomy" id="77932"/>
    <lineage>
        <taxon>Eukaryota</taxon>
        <taxon>Metazoa</taxon>
        <taxon>Chordata</taxon>
        <taxon>Craniata</taxon>
        <taxon>Vertebrata</taxon>
        <taxon>Euteleostomi</taxon>
        <taxon>Mammalia</taxon>
        <taxon>Eutheria</taxon>
        <taxon>Laurasiatheria</taxon>
        <taxon>Perissodactyla</taxon>
        <taxon>Rhinocerotidae</taxon>
        <taxon>Diceros</taxon>
    </lineage>
</organism>
<dbReference type="SUPFAM" id="SSF48726">
    <property type="entry name" value="Immunoglobulin"/>
    <property type="match status" value="2"/>
</dbReference>
<feature type="signal peptide" evidence="6">
    <location>
        <begin position="1"/>
        <end position="23"/>
    </location>
</feature>